<dbReference type="PANTHER" id="PTHR14499:SF136">
    <property type="entry name" value="GH08630P"/>
    <property type="match status" value="1"/>
</dbReference>
<dbReference type="AlphaFoldDB" id="A0AAD2JLX7"/>
<evidence type="ECO:0000259" key="1">
    <source>
        <dbReference type="Pfam" id="PF02214"/>
    </source>
</evidence>
<dbReference type="InterPro" id="IPR011333">
    <property type="entry name" value="SKP1/BTB/POZ_sf"/>
</dbReference>
<dbReference type="PANTHER" id="PTHR14499">
    <property type="entry name" value="POTASSIUM CHANNEL TETRAMERIZATION DOMAIN-CONTAINING"/>
    <property type="match status" value="1"/>
</dbReference>
<dbReference type="EMBL" id="CAKOGP040002092">
    <property type="protein sequence ID" value="CAJ1962127.1"/>
    <property type="molecule type" value="Genomic_DNA"/>
</dbReference>
<evidence type="ECO:0000313" key="2">
    <source>
        <dbReference type="EMBL" id="CAJ1962127.1"/>
    </source>
</evidence>
<comment type="caution">
    <text evidence="2">The sequence shown here is derived from an EMBL/GenBank/DDBJ whole genome shotgun (WGS) entry which is preliminary data.</text>
</comment>
<organism evidence="2 3">
    <name type="scientific">Cylindrotheca closterium</name>
    <dbReference type="NCBI Taxonomy" id="2856"/>
    <lineage>
        <taxon>Eukaryota</taxon>
        <taxon>Sar</taxon>
        <taxon>Stramenopiles</taxon>
        <taxon>Ochrophyta</taxon>
        <taxon>Bacillariophyta</taxon>
        <taxon>Bacillariophyceae</taxon>
        <taxon>Bacillariophycidae</taxon>
        <taxon>Bacillariales</taxon>
        <taxon>Bacillariaceae</taxon>
        <taxon>Cylindrotheca</taxon>
    </lineage>
</organism>
<protein>
    <recommendedName>
        <fullName evidence="1">Potassium channel tetramerisation-type BTB domain-containing protein</fullName>
    </recommendedName>
</protein>
<dbReference type="GO" id="GO:0051260">
    <property type="term" value="P:protein homooligomerization"/>
    <property type="evidence" value="ECO:0007669"/>
    <property type="project" value="InterPro"/>
</dbReference>
<dbReference type="Gene3D" id="3.30.710.10">
    <property type="entry name" value="Potassium Channel Kv1.1, Chain A"/>
    <property type="match status" value="1"/>
</dbReference>
<proteinExistence type="predicted"/>
<dbReference type="Pfam" id="PF02214">
    <property type="entry name" value="BTB_2"/>
    <property type="match status" value="1"/>
</dbReference>
<feature type="domain" description="Potassium channel tetramerisation-type BTB" evidence="1">
    <location>
        <begin position="18"/>
        <end position="106"/>
    </location>
</feature>
<reference evidence="2" key="1">
    <citation type="submission" date="2023-08" db="EMBL/GenBank/DDBJ databases">
        <authorList>
            <person name="Audoor S."/>
            <person name="Bilcke G."/>
        </authorList>
    </citation>
    <scope>NUCLEOTIDE SEQUENCE</scope>
</reference>
<evidence type="ECO:0000313" key="3">
    <source>
        <dbReference type="Proteomes" id="UP001295423"/>
    </source>
</evidence>
<gene>
    <name evidence="2" type="ORF">CYCCA115_LOCUS19540</name>
</gene>
<name>A0AAD2JLX7_9STRA</name>
<accession>A0AAD2JLX7</accession>
<keyword evidence="3" id="KW-1185">Reference proteome</keyword>
<dbReference type="InterPro" id="IPR003131">
    <property type="entry name" value="T1-type_BTB"/>
</dbReference>
<dbReference type="SUPFAM" id="SSF54695">
    <property type="entry name" value="POZ domain"/>
    <property type="match status" value="1"/>
</dbReference>
<sequence length="138" mass="15831">MSSVEEKEEDSFIMDRTVKFNVGGKLYEISKSLLERFPDTVLTERVEKASSLSTPIFVDRDPDRFAFCPDYMRDNGQARSYDLIQEEEQGIVTLENNVALFRINAQELLVFGNLPHEPGKSNESNIHKIQQLICVFLV</sequence>
<dbReference type="Proteomes" id="UP001295423">
    <property type="component" value="Unassembled WGS sequence"/>
</dbReference>